<evidence type="ECO:0008006" key="3">
    <source>
        <dbReference type="Google" id="ProtNLM"/>
    </source>
</evidence>
<accession>A0A9P0JGP7</accession>
<dbReference type="EMBL" id="OU895880">
    <property type="protein sequence ID" value="CAH1735364.1"/>
    <property type="molecule type" value="Genomic_DNA"/>
</dbReference>
<name>A0A9P0JGP7_9DIPT</name>
<reference evidence="1" key="2">
    <citation type="submission" date="2022-10" db="EMBL/GenBank/DDBJ databases">
        <authorList>
            <consortium name="ENA_rothamsted_submissions"/>
            <consortium name="culmorum"/>
            <person name="King R."/>
        </authorList>
    </citation>
    <scope>NUCLEOTIDE SEQUENCE</scope>
</reference>
<gene>
    <name evidence="1" type="ORF">CHIRRI_LOCUS14640</name>
</gene>
<protein>
    <recommendedName>
        <fullName evidence="3">NACHT domain-containing protein</fullName>
    </recommendedName>
</protein>
<dbReference type="InterPro" id="IPR027417">
    <property type="entry name" value="P-loop_NTPase"/>
</dbReference>
<sequence length="1632" mass="190547">MDDLHYNPDFLVNHTKDGINSEKASKRLCKVLKFSSEFSLIENLNYISMLNPTLFPCLFVFVIEIKSLNEFQEIQIEDHFFYRFDKTRPIVLQIKAGNDSKWFYSEENKTQFVCINEGHDDYMHLSILLWKFSKNNNKQDIEEFIDVLIDEFSDIKNTSTVLRFLTNLTISDETLFSIMLQCALNGSQDEFSSFLNDSFDKEHRIFNANTQKLMSYYQIDEATQNKISVLLQAVENPRGDVIDYLISNCTHLIQELPYHHRVKVSEYAMTINKFGILCDLLEFSDFPFPHVINDFLILNERFSKISNDRKLFHKSICDDNIDQIQSFINKNQNLKFAFNIDNKSALACAMELKKFKTYTDLKSKGFKINDGEIKDYEKDLKKKELMEWKKQIWIQTQKNVAEAKLDPKKLIYHFKSRSLIHKRMITKEAEAKNRTKIEEMFENINKIPICSKFLLVASQCEDLKFIFDFDSESTNNLPDVSNLFISSESFQKSEIFENFKSITCENQNIKVIIDCSRGSNNYFKQLNDLNLKLIVVLGNKNQLIELEEMLTSQHFSQSKAVKELYFTFEDLTVECQLSLVQKKIKFQNNSNLTLEEILTNNVAESFDDGLYKKIIDDELLKLLVENPLVSINTNSKTGDDDKFFDILFQPRNLVNTKSGLNEVVSEDSLFANVNSMKNILISDLGGTGKSWMLKKITQILNKKVPKTWVSYIDLKQHIQAFKKMHTKSYFPHFLGEEIIKLESNYEKQIFNCLFENGRTTLLFDGFDEISQDCAKNLLNLLKSFESNNGNQLWIATRNYCEEYLQNEINFDATFNLEEITEENGIDLVIHTWLLEETPNIENDLKSHHNYAKYKKMVENLGSKLPKKKGRPIGFPLFYKMIANVYSNEKDSIDILTVFVIVHGFVTQQCRRWMSEKGECGIEAAIKSQNKNYGYFLIHQLLALRSMFPEKKKICSLDYDKHKWSDKCINNCGLATKNGGLVYFQHEIIREFFVAMFILDILRQSPDSIDEDFISLLKDLFTNYKFNVIRIFINDGIIQDTETIDSNHQANVSLENITEQLICERVLLKLFKEGHVNLMKIFMPLTPSSDHYEMVEGTLNQTIKEIIEITQSNEKIIEILKLIINFLTDDDLKNLFWEQEIFQNIMKLRSDITILETIAAMLEIKTGKLFVEKLLEKKCLDNRNCFYFLYKSDYCDEKNFKILFLFLQKYLSKCVIVKMIKQCDNNTNNILHICVKMMNVEKLKIMWKEIQNVCDSLKSLLCFKELIIQNESILHVAASCDNEHFHETLWTLIHQTYPEMNELSKLIIHKDKSGSSFLDLLVKNKNHKILECSLNFIIRIPFKDILNLKNKDGKNLLHFSICTCKTDTRIHNILWNHLKHQIVSSNIVKEILLQTDNEDNTIFELMAIHSSKKVFTFIIQNIISILEEEFITILKCLNNQKKNLIQIAVKNNFDLEFHEQLWKVLNKYLDSNDILKIIQSIDTSGNTLLMLAVLYNNQSCVELTWNEIANHVKGKIERHEYLNIVGLEGISLLDLSRKNRFKGVNLFVGELLNKITINGHPYGEALNLLKFEKDNKVVVDIKKLQSILEQKDVRNRKIVAFSIIGAMRKGKSYFLNYCLRFLYANVSNTSIFN</sequence>
<evidence type="ECO:0000313" key="2">
    <source>
        <dbReference type="Proteomes" id="UP001153620"/>
    </source>
</evidence>
<reference evidence="1" key="1">
    <citation type="submission" date="2022-01" db="EMBL/GenBank/DDBJ databases">
        <authorList>
            <person name="King R."/>
        </authorList>
    </citation>
    <scope>NUCLEOTIDE SEQUENCE</scope>
</reference>
<organism evidence="1 2">
    <name type="scientific">Chironomus riparius</name>
    <dbReference type="NCBI Taxonomy" id="315576"/>
    <lineage>
        <taxon>Eukaryota</taxon>
        <taxon>Metazoa</taxon>
        <taxon>Ecdysozoa</taxon>
        <taxon>Arthropoda</taxon>
        <taxon>Hexapoda</taxon>
        <taxon>Insecta</taxon>
        <taxon>Pterygota</taxon>
        <taxon>Neoptera</taxon>
        <taxon>Endopterygota</taxon>
        <taxon>Diptera</taxon>
        <taxon>Nematocera</taxon>
        <taxon>Chironomoidea</taxon>
        <taxon>Chironomidae</taxon>
        <taxon>Chironominae</taxon>
        <taxon>Chironomus</taxon>
    </lineage>
</organism>
<proteinExistence type="predicted"/>
<keyword evidence="2" id="KW-1185">Reference proteome</keyword>
<dbReference type="SUPFAM" id="SSF52540">
    <property type="entry name" value="P-loop containing nucleoside triphosphate hydrolases"/>
    <property type="match status" value="1"/>
</dbReference>
<dbReference type="InterPro" id="IPR036770">
    <property type="entry name" value="Ankyrin_rpt-contain_sf"/>
</dbReference>
<dbReference type="Gene3D" id="3.40.50.300">
    <property type="entry name" value="P-loop containing nucleotide triphosphate hydrolases"/>
    <property type="match status" value="2"/>
</dbReference>
<dbReference type="SUPFAM" id="SSF48403">
    <property type="entry name" value="Ankyrin repeat"/>
    <property type="match status" value="1"/>
</dbReference>
<dbReference type="Proteomes" id="UP001153620">
    <property type="component" value="Chromosome 4"/>
</dbReference>
<evidence type="ECO:0000313" key="1">
    <source>
        <dbReference type="EMBL" id="CAH1735364.1"/>
    </source>
</evidence>
<dbReference type="Gene3D" id="1.25.40.20">
    <property type="entry name" value="Ankyrin repeat-containing domain"/>
    <property type="match status" value="2"/>
</dbReference>